<organism evidence="2 3">
    <name type="scientific">Mycena albidolilacea</name>
    <dbReference type="NCBI Taxonomy" id="1033008"/>
    <lineage>
        <taxon>Eukaryota</taxon>
        <taxon>Fungi</taxon>
        <taxon>Dikarya</taxon>
        <taxon>Basidiomycota</taxon>
        <taxon>Agaricomycotina</taxon>
        <taxon>Agaricomycetes</taxon>
        <taxon>Agaricomycetidae</taxon>
        <taxon>Agaricales</taxon>
        <taxon>Marasmiineae</taxon>
        <taxon>Mycenaceae</taxon>
        <taxon>Mycena</taxon>
    </lineage>
</organism>
<evidence type="ECO:0000256" key="1">
    <source>
        <dbReference type="SAM" id="MobiDB-lite"/>
    </source>
</evidence>
<feature type="compositionally biased region" description="Low complexity" evidence="1">
    <location>
        <begin position="234"/>
        <end position="247"/>
    </location>
</feature>
<protein>
    <submittedName>
        <fullName evidence="2">Uncharacterized protein</fullName>
    </submittedName>
</protein>
<feature type="compositionally biased region" description="Basic and acidic residues" evidence="1">
    <location>
        <begin position="35"/>
        <end position="44"/>
    </location>
</feature>
<feature type="region of interest" description="Disordered" evidence="1">
    <location>
        <begin position="225"/>
        <end position="247"/>
    </location>
</feature>
<dbReference type="Proteomes" id="UP001218218">
    <property type="component" value="Unassembled WGS sequence"/>
</dbReference>
<feature type="region of interest" description="Disordered" evidence="1">
    <location>
        <begin position="117"/>
        <end position="143"/>
    </location>
</feature>
<dbReference type="EMBL" id="JARIHO010000062">
    <property type="protein sequence ID" value="KAJ7315403.1"/>
    <property type="molecule type" value="Genomic_DNA"/>
</dbReference>
<name>A0AAD6ZC48_9AGAR</name>
<proteinExistence type="predicted"/>
<evidence type="ECO:0000313" key="2">
    <source>
        <dbReference type="EMBL" id="KAJ7315403.1"/>
    </source>
</evidence>
<comment type="caution">
    <text evidence="2">The sequence shown here is derived from an EMBL/GenBank/DDBJ whole genome shotgun (WGS) entry which is preliminary data.</text>
</comment>
<accession>A0AAD6ZC48</accession>
<feature type="region of interest" description="Disordered" evidence="1">
    <location>
        <begin position="31"/>
        <end position="50"/>
    </location>
</feature>
<reference evidence="2" key="1">
    <citation type="submission" date="2023-03" db="EMBL/GenBank/DDBJ databases">
        <title>Massive genome expansion in bonnet fungi (Mycena s.s.) driven by repeated elements and novel gene families across ecological guilds.</title>
        <authorList>
            <consortium name="Lawrence Berkeley National Laboratory"/>
            <person name="Harder C.B."/>
            <person name="Miyauchi S."/>
            <person name="Viragh M."/>
            <person name="Kuo A."/>
            <person name="Thoen E."/>
            <person name="Andreopoulos B."/>
            <person name="Lu D."/>
            <person name="Skrede I."/>
            <person name="Drula E."/>
            <person name="Henrissat B."/>
            <person name="Morin E."/>
            <person name="Kohler A."/>
            <person name="Barry K."/>
            <person name="LaButti K."/>
            <person name="Morin E."/>
            <person name="Salamov A."/>
            <person name="Lipzen A."/>
            <person name="Mereny Z."/>
            <person name="Hegedus B."/>
            <person name="Baldrian P."/>
            <person name="Stursova M."/>
            <person name="Weitz H."/>
            <person name="Taylor A."/>
            <person name="Grigoriev I.V."/>
            <person name="Nagy L.G."/>
            <person name="Martin F."/>
            <person name="Kauserud H."/>
        </authorList>
    </citation>
    <scope>NUCLEOTIDE SEQUENCE</scope>
    <source>
        <strain evidence="2">CBHHK002</strain>
    </source>
</reference>
<keyword evidence="3" id="KW-1185">Reference proteome</keyword>
<dbReference type="AlphaFoldDB" id="A0AAD6ZC48"/>
<evidence type="ECO:0000313" key="3">
    <source>
        <dbReference type="Proteomes" id="UP001218218"/>
    </source>
</evidence>
<gene>
    <name evidence="2" type="ORF">DFH08DRAFT_972099</name>
</gene>
<sequence>MPREFFSPRFVCLCGRPTIWLEVRALGRRRKGHSGRRDDARDIGDSPPLPQRTKIQVWRVRVPHYCLLKALSQQPAPSSCPRLPRTACSASRTLPPSFFKLQDLRPRRRCGERPRVILLPPPRLPSREGEDLGAGAGGRAPPVRKLSAPMAVRAGCQELAPPRTSCNAPRFGMRHAQGQAGGYTYGAMLQVAAVYMHQREWGGRYASALLIFALSSRSARRSARWRRRGAYGNTSTRTARRSSTSTGARVCRGAALQQAAIDVGVEECAYSQPSRPKAASIFPSSIRIRIRNRLGIRRTRHWTQARAGRRGDGRSVLPIRTRTRTRTRAPPAIPGDPCIQEWTPRNCEWDGGSAPPGMSVATRPIFF</sequence>